<evidence type="ECO:0000256" key="2">
    <source>
        <dbReference type="SAM" id="MobiDB-lite"/>
    </source>
</evidence>
<dbReference type="OrthoDB" id="428895at2759"/>
<feature type="compositionally biased region" description="Basic residues" evidence="2">
    <location>
        <begin position="240"/>
        <end position="249"/>
    </location>
</feature>
<feature type="compositionally biased region" description="Basic and acidic residues" evidence="2">
    <location>
        <begin position="224"/>
        <end position="239"/>
    </location>
</feature>
<gene>
    <name evidence="3" type="ORF">GOBAR_AA30120</name>
</gene>
<dbReference type="InterPro" id="IPR035426">
    <property type="entry name" value="Gemin2/Brr1"/>
</dbReference>
<evidence type="ECO:0000313" key="4">
    <source>
        <dbReference type="Proteomes" id="UP000239757"/>
    </source>
</evidence>
<feature type="region of interest" description="Disordered" evidence="2">
    <location>
        <begin position="1"/>
        <end position="67"/>
    </location>
</feature>
<comment type="similarity">
    <text evidence="1">Belongs to the gemin-2 family.</text>
</comment>
<dbReference type="GO" id="GO:0005634">
    <property type="term" value="C:nucleus"/>
    <property type="evidence" value="ECO:0007669"/>
    <property type="project" value="TreeGrafter"/>
</dbReference>
<dbReference type="AlphaFoldDB" id="A0A2P5WHK7"/>
<dbReference type="PANTHER" id="PTHR12794:SF0">
    <property type="entry name" value="GEM-ASSOCIATED PROTEIN 2"/>
    <property type="match status" value="1"/>
</dbReference>
<dbReference type="Gene3D" id="1.20.58.1070">
    <property type="match status" value="1"/>
</dbReference>
<evidence type="ECO:0000256" key="1">
    <source>
        <dbReference type="ARBA" id="ARBA00025758"/>
    </source>
</evidence>
<feature type="region of interest" description="Disordered" evidence="2">
    <location>
        <begin position="216"/>
        <end position="250"/>
    </location>
</feature>
<evidence type="ECO:0000313" key="3">
    <source>
        <dbReference type="EMBL" id="PPR90563.1"/>
    </source>
</evidence>
<protein>
    <recommendedName>
        <fullName evidence="5">Gem-associated protein 2</fullName>
    </recommendedName>
</protein>
<sequence>MADYTMESDSHVCSKRRTTSGPEQQETSLPPHLSPSLYESTADHRDSGLQDCQEVTAMDHSSPKKKPKCFSLLSQENQEMGLHSFAPKDVSLSGFFEKEKVDDVENKEGSFGVQEVDNQVNTIEANNKEHLGTGLEFEEKRVAKGKALESENVLEAEKKRLLTELEVGNIFGFATNSSKIDDGNGVGGTKGLDLPVKGSLKIEVIDDTALIGSFPLPRTGNGSVKDEKKKKGEHEIDGKKAKRSRRKGKNVKEVLGESVAMRHMESTKIFEVQKGKTESKTQNKIMYSREELEALRFAKVGEQRSFWRDVYNSLGKDVIREYEDLGSWKHQKNTGSGSGSSSDTRHRFGKKAESPAIISFFNRISAGFDCKNVLCFKVWLLEEEQGMVSISLYIEEWPEAIWKKTLCSTIELIGFSCVYLGDYSENVGNELEYMEDNEMENIYPFSFSPTRDVEVDSFVDAEEECIEDDDSDEDYTSILRPAFVVEGEPDFESGPPEDGLEYLRRVRFIHFHRPIPRWEAAQIPKVKIAKPDRTILNKEQSVYMPQIPEIAKCPEHILPLKHWEDAFLADFSELRLALLQMEDPNTEISCKLPKLSVREDDLFQLPASGVIEKLNSHATGEVRSDQVPLLNAADNKISLSHNNSCPKTSISEACGDYPTLSTIQKMDSVARVLMLRKWISSVENMSSLSRSSCVWLFALCAAIDTPLDADTCASLRSLLRKCANLRAGKCEVDDEVIMLNILATISGRYFDEDIKSTIFSIAILPNSFKHWELMW</sequence>
<organism evidence="3 4">
    <name type="scientific">Gossypium barbadense</name>
    <name type="common">Sea Island cotton</name>
    <name type="synonym">Hibiscus barbadensis</name>
    <dbReference type="NCBI Taxonomy" id="3634"/>
    <lineage>
        <taxon>Eukaryota</taxon>
        <taxon>Viridiplantae</taxon>
        <taxon>Streptophyta</taxon>
        <taxon>Embryophyta</taxon>
        <taxon>Tracheophyta</taxon>
        <taxon>Spermatophyta</taxon>
        <taxon>Magnoliopsida</taxon>
        <taxon>eudicotyledons</taxon>
        <taxon>Gunneridae</taxon>
        <taxon>Pentapetalae</taxon>
        <taxon>rosids</taxon>
        <taxon>malvids</taxon>
        <taxon>Malvales</taxon>
        <taxon>Malvaceae</taxon>
        <taxon>Malvoideae</taxon>
        <taxon>Gossypium</taxon>
    </lineage>
</organism>
<dbReference type="PANTHER" id="PTHR12794">
    <property type="entry name" value="GEMIN2"/>
    <property type="match status" value="1"/>
</dbReference>
<dbReference type="EMBL" id="KZ667589">
    <property type="protein sequence ID" value="PPR90563.1"/>
    <property type="molecule type" value="Genomic_DNA"/>
</dbReference>
<reference evidence="3 4" key="1">
    <citation type="submission" date="2015-01" db="EMBL/GenBank/DDBJ databases">
        <title>Genome of allotetraploid Gossypium barbadense reveals genomic plasticity and fiber elongation in cotton evolution.</title>
        <authorList>
            <person name="Chen X."/>
            <person name="Liu X."/>
            <person name="Zhao B."/>
            <person name="Zheng H."/>
            <person name="Hu Y."/>
            <person name="Lu G."/>
            <person name="Yang C."/>
            <person name="Chen J."/>
            <person name="Shan C."/>
            <person name="Zhang L."/>
            <person name="Zhou Y."/>
            <person name="Wang L."/>
            <person name="Guo W."/>
            <person name="Bai Y."/>
            <person name="Ruan J."/>
            <person name="Shangguan X."/>
            <person name="Mao Y."/>
            <person name="Jiang J."/>
            <person name="Zhu Y."/>
            <person name="Lei J."/>
            <person name="Kang H."/>
            <person name="Chen S."/>
            <person name="He X."/>
            <person name="Wang R."/>
            <person name="Wang Y."/>
            <person name="Chen J."/>
            <person name="Wang L."/>
            <person name="Yu S."/>
            <person name="Wang B."/>
            <person name="Wei J."/>
            <person name="Song S."/>
            <person name="Lu X."/>
            <person name="Gao Z."/>
            <person name="Gu W."/>
            <person name="Deng X."/>
            <person name="Ma D."/>
            <person name="Wang S."/>
            <person name="Liang W."/>
            <person name="Fang L."/>
            <person name="Cai C."/>
            <person name="Zhu X."/>
            <person name="Zhou B."/>
            <person name="Zhang Y."/>
            <person name="Chen Z."/>
            <person name="Xu S."/>
            <person name="Zhu R."/>
            <person name="Wang S."/>
            <person name="Zhang T."/>
            <person name="Zhao G."/>
        </authorList>
    </citation>
    <scope>NUCLEOTIDE SEQUENCE [LARGE SCALE GENOMIC DNA]</scope>
    <source>
        <strain evidence="4">cv. Xinhai21</strain>
        <tissue evidence="3">Leaf</tissue>
    </source>
</reference>
<dbReference type="Proteomes" id="UP000239757">
    <property type="component" value="Unassembled WGS sequence"/>
</dbReference>
<feature type="compositionally biased region" description="Polar residues" evidence="2">
    <location>
        <begin position="19"/>
        <end position="28"/>
    </location>
</feature>
<dbReference type="Pfam" id="PF04938">
    <property type="entry name" value="SIP1"/>
    <property type="match status" value="1"/>
</dbReference>
<proteinExistence type="inferred from homology"/>
<dbReference type="GO" id="GO:0032797">
    <property type="term" value="C:SMN complex"/>
    <property type="evidence" value="ECO:0007669"/>
    <property type="project" value="TreeGrafter"/>
</dbReference>
<dbReference type="GO" id="GO:0000387">
    <property type="term" value="P:spliceosomal snRNP assembly"/>
    <property type="evidence" value="ECO:0007669"/>
    <property type="project" value="InterPro"/>
</dbReference>
<name>A0A2P5WHK7_GOSBA</name>
<accession>A0A2P5WHK7</accession>
<evidence type="ECO:0008006" key="5">
    <source>
        <dbReference type="Google" id="ProtNLM"/>
    </source>
</evidence>